<dbReference type="SMART" id="SM00116">
    <property type="entry name" value="CBS"/>
    <property type="match status" value="2"/>
</dbReference>
<dbReference type="InterPro" id="IPR051257">
    <property type="entry name" value="Diverse_CBS-Domain"/>
</dbReference>
<dbReference type="SUPFAM" id="SSF54631">
    <property type="entry name" value="CBS-domain pair"/>
    <property type="match status" value="1"/>
</dbReference>
<evidence type="ECO:0000313" key="4">
    <source>
        <dbReference type="EMBL" id="ANX04979.1"/>
    </source>
</evidence>
<evidence type="ECO:0000313" key="5">
    <source>
        <dbReference type="Proteomes" id="UP000092952"/>
    </source>
</evidence>
<keyword evidence="4" id="KW-0808">Transferase</keyword>
<dbReference type="InterPro" id="IPR046342">
    <property type="entry name" value="CBS_dom_sf"/>
</dbReference>
<dbReference type="PROSITE" id="PS51371">
    <property type="entry name" value="CBS"/>
    <property type="match status" value="2"/>
</dbReference>
<evidence type="ECO:0000256" key="2">
    <source>
        <dbReference type="PROSITE-ProRule" id="PRU00703"/>
    </source>
</evidence>
<dbReference type="STRING" id="1810504.PG2T_12885"/>
<keyword evidence="4" id="KW-0418">Kinase</keyword>
<dbReference type="Proteomes" id="UP000092952">
    <property type="component" value="Chromosome"/>
</dbReference>
<feature type="domain" description="CBS" evidence="3">
    <location>
        <begin position="7"/>
        <end position="70"/>
    </location>
</feature>
<protein>
    <submittedName>
        <fullName evidence="4">Histidine kinase</fullName>
    </submittedName>
</protein>
<name>A0A1B1YW69_9GAMM</name>
<dbReference type="OrthoDB" id="9794094at2"/>
<feature type="domain" description="CBS" evidence="3">
    <location>
        <begin position="76"/>
        <end position="132"/>
    </location>
</feature>
<dbReference type="PANTHER" id="PTHR43080">
    <property type="entry name" value="CBS DOMAIN-CONTAINING PROTEIN CBSX3, MITOCHONDRIAL"/>
    <property type="match status" value="1"/>
</dbReference>
<keyword evidence="5" id="KW-1185">Reference proteome</keyword>
<dbReference type="InParanoid" id="A0A1B1YW69"/>
<dbReference type="RefSeq" id="WP_068806266.1">
    <property type="nucleotide sequence ID" value="NZ_CP014671.1"/>
</dbReference>
<dbReference type="CDD" id="cd17775">
    <property type="entry name" value="CBS_pair_bact_arch"/>
    <property type="match status" value="1"/>
</dbReference>
<dbReference type="InterPro" id="IPR000644">
    <property type="entry name" value="CBS_dom"/>
</dbReference>
<dbReference type="GO" id="GO:0016301">
    <property type="term" value="F:kinase activity"/>
    <property type="evidence" value="ECO:0007669"/>
    <property type="project" value="UniProtKB-KW"/>
</dbReference>
<organism evidence="4 5">
    <name type="scientific">Immundisolibacter cernigliae</name>
    <dbReference type="NCBI Taxonomy" id="1810504"/>
    <lineage>
        <taxon>Bacteria</taxon>
        <taxon>Pseudomonadati</taxon>
        <taxon>Pseudomonadota</taxon>
        <taxon>Gammaproteobacteria</taxon>
        <taxon>Immundisolibacterales</taxon>
        <taxon>Immundisolibacteraceae</taxon>
        <taxon>Immundisolibacter</taxon>
    </lineage>
</organism>
<dbReference type="AlphaFoldDB" id="A0A1B1YW69"/>
<gene>
    <name evidence="4" type="ORF">PG2T_12885</name>
</gene>
<reference evidence="5" key="1">
    <citation type="submission" date="2016-03" db="EMBL/GenBank/DDBJ databases">
        <title>Complete genome sequence of Solimmundus cernigliae, representing a novel lineage of polycyclic aromatic hydrocarbon degraders within the Gammaproteobacteria.</title>
        <authorList>
            <person name="Singleton D.R."/>
            <person name="Dickey A.N."/>
            <person name="Scholl E.H."/>
            <person name="Wright F.A."/>
            <person name="Aitken M.D."/>
        </authorList>
    </citation>
    <scope>NUCLEOTIDE SEQUENCE [LARGE SCALE GENOMIC DNA]</scope>
    <source>
        <strain evidence="5">TR3.2</strain>
    </source>
</reference>
<dbReference type="Gene3D" id="3.10.580.10">
    <property type="entry name" value="CBS-domain"/>
    <property type="match status" value="1"/>
</dbReference>
<keyword evidence="1 2" id="KW-0129">CBS domain</keyword>
<dbReference type="PANTHER" id="PTHR43080:SF2">
    <property type="entry name" value="CBS DOMAIN-CONTAINING PROTEIN"/>
    <property type="match status" value="1"/>
</dbReference>
<sequence>MPVAEICSRGVVIANPDNSLRTVAELMRVHHVGSVVVTRDDAGLCRPLGIITDRDIVLALVAKDVSPDAVSAGDVMSEPLETIDENDEVWTALERMRSRGVRRLPVLGARGELVGIVSADDLLELVAEELSSLARIIGREQRQEVSRRSN</sequence>
<dbReference type="Pfam" id="PF00571">
    <property type="entry name" value="CBS"/>
    <property type="match status" value="2"/>
</dbReference>
<accession>A0A1B1YW69</accession>
<dbReference type="EMBL" id="CP014671">
    <property type="protein sequence ID" value="ANX04979.1"/>
    <property type="molecule type" value="Genomic_DNA"/>
</dbReference>
<proteinExistence type="predicted"/>
<evidence type="ECO:0000259" key="3">
    <source>
        <dbReference type="PROSITE" id="PS51371"/>
    </source>
</evidence>
<evidence type="ECO:0000256" key="1">
    <source>
        <dbReference type="ARBA" id="ARBA00023122"/>
    </source>
</evidence>
<dbReference type="KEGG" id="gbi:PG2T_12885"/>